<dbReference type="GO" id="GO:0012505">
    <property type="term" value="C:endomembrane system"/>
    <property type="evidence" value="ECO:0007669"/>
    <property type="project" value="UniProtKB-SubCell"/>
</dbReference>
<comment type="subcellular location">
    <subcellularLocation>
        <location evidence="1">Endomembrane system</location>
    </subcellularLocation>
</comment>
<comment type="caution">
    <text evidence="6">The sequence shown here is derived from an EMBL/GenBank/DDBJ whole genome shotgun (WGS) entry which is preliminary data.</text>
</comment>
<dbReference type="GO" id="GO:0016192">
    <property type="term" value="P:vesicle-mediated transport"/>
    <property type="evidence" value="ECO:0007669"/>
    <property type="project" value="InterPro"/>
</dbReference>
<dbReference type="PANTHER" id="PTHR10529">
    <property type="entry name" value="AP COMPLEX SUBUNIT MU"/>
    <property type="match status" value="1"/>
</dbReference>
<evidence type="ECO:0000256" key="4">
    <source>
        <dbReference type="ARBA" id="ARBA00023136"/>
    </source>
</evidence>
<dbReference type="Gene3D" id="3.30.450.60">
    <property type="match status" value="1"/>
</dbReference>
<dbReference type="PRINTS" id="PR00314">
    <property type="entry name" value="CLATHRINADPT"/>
</dbReference>
<dbReference type="PROSITE" id="PS51072">
    <property type="entry name" value="MHD"/>
    <property type="match status" value="1"/>
</dbReference>
<dbReference type="SUPFAM" id="SSF64356">
    <property type="entry name" value="SNARE-like"/>
    <property type="match status" value="1"/>
</dbReference>
<reference evidence="6 7" key="1">
    <citation type="submission" date="2018-10" db="EMBL/GenBank/DDBJ databases">
        <title>A high-quality apple genome assembly.</title>
        <authorList>
            <person name="Hu J."/>
        </authorList>
    </citation>
    <scope>NUCLEOTIDE SEQUENCE [LARGE SCALE GENOMIC DNA]</scope>
    <source>
        <strain evidence="7">cv. HFTH1</strain>
        <tissue evidence="6">Young leaf</tissue>
    </source>
</reference>
<dbReference type="InterPro" id="IPR011012">
    <property type="entry name" value="Longin-like_dom_sf"/>
</dbReference>
<dbReference type="InterPro" id="IPR023213">
    <property type="entry name" value="CAT-like_dom_sf"/>
</dbReference>
<dbReference type="Gene3D" id="2.60.40.1170">
    <property type="entry name" value="Mu homology domain, subdomain B"/>
    <property type="match status" value="2"/>
</dbReference>
<dbReference type="CDD" id="cd09253">
    <property type="entry name" value="AP-4_Mu4_Cterm"/>
    <property type="match status" value="1"/>
</dbReference>
<dbReference type="Proteomes" id="UP000290289">
    <property type="component" value="Chromosome 15"/>
</dbReference>
<dbReference type="EMBL" id="RDQH01000341">
    <property type="protein sequence ID" value="RXH73247.1"/>
    <property type="molecule type" value="Genomic_DNA"/>
</dbReference>
<gene>
    <name evidence="6" type="ORF">DVH24_012931</name>
</gene>
<dbReference type="GO" id="GO:0030131">
    <property type="term" value="C:clathrin adaptor complex"/>
    <property type="evidence" value="ECO:0007669"/>
    <property type="project" value="InterPro"/>
</dbReference>
<dbReference type="SUPFAM" id="SSF49447">
    <property type="entry name" value="Second domain of Mu2 adaptin subunit (ap50) of ap2 adaptor"/>
    <property type="match status" value="1"/>
</dbReference>
<dbReference type="STRING" id="3750.A0A498HUR8"/>
<dbReference type="InterPro" id="IPR050431">
    <property type="entry name" value="Adaptor_comp_med_subunit"/>
</dbReference>
<evidence type="ECO:0000313" key="7">
    <source>
        <dbReference type="Proteomes" id="UP000290289"/>
    </source>
</evidence>
<evidence type="ECO:0000259" key="5">
    <source>
        <dbReference type="PROSITE" id="PS51072"/>
    </source>
</evidence>
<dbReference type="CDD" id="cd14838">
    <property type="entry name" value="AP4_Mu_N"/>
    <property type="match status" value="1"/>
</dbReference>
<dbReference type="InterPro" id="IPR001392">
    <property type="entry name" value="Clathrin_mu"/>
</dbReference>
<dbReference type="InterPro" id="IPR028565">
    <property type="entry name" value="MHD"/>
</dbReference>
<dbReference type="InterPro" id="IPR036168">
    <property type="entry name" value="AP2_Mu_C_sf"/>
</dbReference>
<name>A0A498HUR8_MALDO</name>
<keyword evidence="3" id="KW-0653">Protein transport</keyword>
<keyword evidence="2" id="KW-0813">Transport</keyword>
<dbReference type="Gene3D" id="3.30.559.10">
    <property type="entry name" value="Chloramphenicol acetyltransferase-like domain"/>
    <property type="match status" value="2"/>
</dbReference>
<keyword evidence="7" id="KW-1185">Reference proteome</keyword>
<proteinExistence type="predicted"/>
<dbReference type="Pfam" id="PF00928">
    <property type="entry name" value="Adap_comp_sub"/>
    <property type="match status" value="1"/>
</dbReference>
<evidence type="ECO:0000256" key="1">
    <source>
        <dbReference type="ARBA" id="ARBA00004308"/>
    </source>
</evidence>
<sequence length="925" mass="104129">MISQFFVLSQRGDNIVFRDYRGEVPKGSAEIFFRKVKFWKDDGDGDAPPVFNADGVNYFHVKDAGLLFVATTRVNLSPSLVLELLRRISRVVKDYLGVLSEESLRKNFVLVYELLDQIIDFGYVQTTSTELLKSYVFNEPVVVDPAQFLPLGSAGIFTAKRMPVTTIAKSVVANERGGRKREEIFVDVIEKMSVTFSSSGYILTSEIDGTIQLKSYLTGNPEIRLALNEEVSIGRGGGSAYDYGLGTGAVILDDCNFHESVHLDSFDVDRTLSLVPTDGEFPVMNYRITQEFKPPFRINSLIEEAGPLKAEVITKVRADFPSSIIADKILVQIPLPPYTTRVSFELEPGAVGNTTDFKEANKRIEWGLKKARISFALNKYLSHSSSLEDLLRVAYYFCYEPASMSEISNREKQRNRCVNATLLCTCTNAGNITKEAGPVSMTFTIPMFNSSRLQVKYLHITKKSKSYNPYRWMLKSQEQLPNCYYPTQPILIRPNSPTPKHCLHLSNLDDQNFLRFSIKYLYLFKKSVSLETLKHALSKVLVGYYPLAGRLRTSADHDQKLEVDCNGEGAVFAEAFMDITAQDFLELSSKPNRSWRKLLYRVEALSFLDIPPLVIQVTNLRCGGMIMCTAINHCLSDGIGTSQFLHAWAHITGKPDLDPPIQPIHSRHVLKSRSPPKATFPHPQFTLTSNNGHVDIMRLLQSQPLIPTSLTFTHSDILHLKRQCTPSLKCSTFETLASHTWRSWIKSLNLPPSLNIKLLFSVNIRKTLNPQIPQGYYGNGFVLACAETTVKDLVGANLRHGVKLVQQSKQDLNDEYVRSMIDLLEEKTLKMDLGASLVISQWAKLGLEELDFGEGKPLHMGPLTSDVYCLFLPVVGDFDAVRVLVSVPESLVEKFEYYMTEFFTAEEINGDHRANGFHAEDPMEY</sequence>
<organism evidence="6 7">
    <name type="scientific">Malus domestica</name>
    <name type="common">Apple</name>
    <name type="synonym">Pyrus malus</name>
    <dbReference type="NCBI Taxonomy" id="3750"/>
    <lineage>
        <taxon>Eukaryota</taxon>
        <taxon>Viridiplantae</taxon>
        <taxon>Streptophyta</taxon>
        <taxon>Embryophyta</taxon>
        <taxon>Tracheophyta</taxon>
        <taxon>Spermatophyta</taxon>
        <taxon>Magnoliopsida</taxon>
        <taxon>eudicotyledons</taxon>
        <taxon>Gunneridae</taxon>
        <taxon>Pentapetalae</taxon>
        <taxon>rosids</taxon>
        <taxon>fabids</taxon>
        <taxon>Rosales</taxon>
        <taxon>Rosaceae</taxon>
        <taxon>Amygdaloideae</taxon>
        <taxon>Maleae</taxon>
        <taxon>Malus</taxon>
    </lineage>
</organism>
<feature type="domain" description="MHD" evidence="5">
    <location>
        <begin position="181"/>
        <end position="486"/>
    </location>
</feature>
<evidence type="ECO:0000313" key="6">
    <source>
        <dbReference type="EMBL" id="RXH73247.1"/>
    </source>
</evidence>
<protein>
    <recommendedName>
        <fullName evidence="5">MHD domain-containing protein</fullName>
    </recommendedName>
</protein>
<dbReference type="GO" id="GO:0006886">
    <property type="term" value="P:intracellular protein transport"/>
    <property type="evidence" value="ECO:0007669"/>
    <property type="project" value="InterPro"/>
</dbReference>
<dbReference type="Pfam" id="PF02458">
    <property type="entry name" value="Transferase"/>
    <property type="match status" value="1"/>
</dbReference>
<evidence type="ECO:0000256" key="3">
    <source>
        <dbReference type="ARBA" id="ARBA00022927"/>
    </source>
</evidence>
<accession>A0A498HUR8</accession>
<dbReference type="FunFam" id="3.30.450.60:FF:000002">
    <property type="entry name" value="AP-2 complex subunit mu, putative"/>
    <property type="match status" value="1"/>
</dbReference>
<evidence type="ECO:0000256" key="2">
    <source>
        <dbReference type="ARBA" id="ARBA00022448"/>
    </source>
</evidence>
<keyword evidence="4" id="KW-0472">Membrane</keyword>
<dbReference type="AlphaFoldDB" id="A0A498HUR8"/>